<sequence>MFRYNGYQMIDYRPDAKHQRGVENVLAGEASVDPPAHRRGCPFPKQSDQADDRIAATLGRVGKHVAILLSYQLRQVNAGALGRGKSGVD</sequence>
<name>A0A7I7PI22_9MYCO</name>
<dbReference type="KEGG" id="mnv:MNVI_35290"/>
<accession>A0A7I7PI22</accession>
<dbReference type="EMBL" id="AP022583">
    <property type="protein sequence ID" value="BBY08211.1"/>
    <property type="molecule type" value="Genomic_DNA"/>
</dbReference>
<feature type="region of interest" description="Disordered" evidence="1">
    <location>
        <begin position="28"/>
        <end position="48"/>
    </location>
</feature>
<protein>
    <submittedName>
        <fullName evidence="2">Uncharacterized protein</fullName>
    </submittedName>
</protein>
<dbReference type="AlphaFoldDB" id="A0A7I7PI22"/>
<organism evidence="2 3">
    <name type="scientific">Mycobacterium noviomagense</name>
    <dbReference type="NCBI Taxonomy" id="459858"/>
    <lineage>
        <taxon>Bacteria</taxon>
        <taxon>Bacillati</taxon>
        <taxon>Actinomycetota</taxon>
        <taxon>Actinomycetes</taxon>
        <taxon>Mycobacteriales</taxon>
        <taxon>Mycobacteriaceae</taxon>
        <taxon>Mycobacterium</taxon>
    </lineage>
</organism>
<evidence type="ECO:0000256" key="1">
    <source>
        <dbReference type="SAM" id="MobiDB-lite"/>
    </source>
</evidence>
<proteinExistence type="predicted"/>
<evidence type="ECO:0000313" key="2">
    <source>
        <dbReference type="EMBL" id="BBY08211.1"/>
    </source>
</evidence>
<gene>
    <name evidence="2" type="ORF">MNVI_35290</name>
</gene>
<dbReference type="Proteomes" id="UP000466894">
    <property type="component" value="Chromosome"/>
</dbReference>
<evidence type="ECO:0000313" key="3">
    <source>
        <dbReference type="Proteomes" id="UP000466894"/>
    </source>
</evidence>
<reference evidence="2 3" key="1">
    <citation type="journal article" date="2019" name="Emerg. Microbes Infect.">
        <title>Comprehensive subspecies identification of 175 nontuberculous mycobacteria species based on 7547 genomic profiles.</title>
        <authorList>
            <person name="Matsumoto Y."/>
            <person name="Kinjo T."/>
            <person name="Motooka D."/>
            <person name="Nabeya D."/>
            <person name="Jung N."/>
            <person name="Uechi K."/>
            <person name="Horii T."/>
            <person name="Iida T."/>
            <person name="Fujita J."/>
            <person name="Nakamura S."/>
        </authorList>
    </citation>
    <scope>NUCLEOTIDE SEQUENCE [LARGE SCALE GENOMIC DNA]</scope>
    <source>
        <strain evidence="2 3">JCM 16367</strain>
    </source>
</reference>